<accession>A0ACC4CRV9</accession>
<organism evidence="1 2">
    <name type="scientific">Populus alba</name>
    <name type="common">White poplar</name>
    <dbReference type="NCBI Taxonomy" id="43335"/>
    <lineage>
        <taxon>Eukaryota</taxon>
        <taxon>Viridiplantae</taxon>
        <taxon>Streptophyta</taxon>
        <taxon>Embryophyta</taxon>
        <taxon>Tracheophyta</taxon>
        <taxon>Spermatophyta</taxon>
        <taxon>Magnoliopsida</taxon>
        <taxon>eudicotyledons</taxon>
        <taxon>Gunneridae</taxon>
        <taxon>Pentapetalae</taxon>
        <taxon>rosids</taxon>
        <taxon>fabids</taxon>
        <taxon>Malpighiales</taxon>
        <taxon>Salicaceae</taxon>
        <taxon>Saliceae</taxon>
        <taxon>Populus</taxon>
    </lineage>
</organism>
<dbReference type="Proteomes" id="UP000309997">
    <property type="component" value="Unassembled WGS sequence"/>
</dbReference>
<dbReference type="EMBL" id="RCHU02000002">
    <property type="protein sequence ID" value="KAL3603686.1"/>
    <property type="molecule type" value="Genomic_DNA"/>
</dbReference>
<reference evidence="1 2" key="1">
    <citation type="journal article" date="2024" name="Plant Biotechnol. J.">
        <title>Genome and CRISPR/Cas9 system of a widespread forest tree (Populus alba) in the world.</title>
        <authorList>
            <person name="Liu Y.J."/>
            <person name="Jiang P.F."/>
            <person name="Han X.M."/>
            <person name="Li X.Y."/>
            <person name="Wang H.M."/>
            <person name="Wang Y.J."/>
            <person name="Wang X.X."/>
            <person name="Zeng Q.Y."/>
        </authorList>
    </citation>
    <scope>NUCLEOTIDE SEQUENCE [LARGE SCALE GENOMIC DNA]</scope>
    <source>
        <strain evidence="2">cv. PAL-ZL1</strain>
    </source>
</reference>
<evidence type="ECO:0000313" key="2">
    <source>
        <dbReference type="Proteomes" id="UP000309997"/>
    </source>
</evidence>
<proteinExistence type="predicted"/>
<keyword evidence="2" id="KW-1185">Reference proteome</keyword>
<name>A0ACC4CRV9_POPAL</name>
<evidence type="ECO:0000313" key="1">
    <source>
        <dbReference type="EMBL" id="KAL3603686.1"/>
    </source>
</evidence>
<gene>
    <name evidence="1" type="ORF">D5086_004545</name>
</gene>
<comment type="caution">
    <text evidence="1">The sequence shown here is derived from an EMBL/GenBank/DDBJ whole genome shotgun (WGS) entry which is preliminary data.</text>
</comment>
<protein>
    <submittedName>
        <fullName evidence="1">Uncharacterized protein</fullName>
    </submittedName>
</protein>
<sequence>MAAIDTGLAQAYVMRKLHKEKMERLEQAEKGIFAGAEKKGESPRGCFFWGSKKSHPAKVDCEENHARENKNLVFKGNSSLLNTVTCSRQGAVDGKGLSRDKGAIGLAVTLSCFLQNWIPCIFKNDAIQHETHNHVHVSSDAIEGDPQIRD</sequence>